<name>A0A7W3PBM8_9ACTN</name>
<dbReference type="EMBL" id="JACGXA010000004">
    <property type="protein sequence ID" value="MBA8806010.1"/>
    <property type="molecule type" value="Genomic_DNA"/>
</dbReference>
<keyword evidence="3" id="KW-1185">Reference proteome</keyword>
<proteinExistence type="predicted"/>
<evidence type="ECO:0000313" key="3">
    <source>
        <dbReference type="Proteomes" id="UP000580910"/>
    </source>
</evidence>
<protein>
    <submittedName>
        <fullName evidence="2">Uncharacterized protein</fullName>
    </submittedName>
</protein>
<dbReference type="AlphaFoldDB" id="A0A7W3PBM8"/>
<evidence type="ECO:0000313" key="1">
    <source>
        <dbReference type="EMBL" id="MBA8805586.1"/>
    </source>
</evidence>
<reference evidence="2 3" key="1">
    <citation type="submission" date="2020-07" db="EMBL/GenBank/DDBJ databases">
        <title>Sequencing the genomes of 1000 actinobacteria strains.</title>
        <authorList>
            <person name="Klenk H.-P."/>
        </authorList>
    </citation>
    <scope>NUCLEOTIDE SEQUENCE [LARGE SCALE GENOMIC DNA]</scope>
    <source>
        <strain evidence="2 3">DSM 21349</strain>
    </source>
</reference>
<evidence type="ECO:0000313" key="2">
    <source>
        <dbReference type="EMBL" id="MBA8806010.1"/>
    </source>
</evidence>
<organism evidence="2 3">
    <name type="scientific">Nocardioides ginsengisegetis</name>
    <dbReference type="NCBI Taxonomy" id="661491"/>
    <lineage>
        <taxon>Bacteria</taxon>
        <taxon>Bacillati</taxon>
        <taxon>Actinomycetota</taxon>
        <taxon>Actinomycetes</taxon>
        <taxon>Propionibacteriales</taxon>
        <taxon>Nocardioidaceae</taxon>
        <taxon>Nocardioides</taxon>
    </lineage>
</organism>
<dbReference type="RefSeq" id="WP_182541646.1">
    <property type="nucleotide sequence ID" value="NZ_JACGXA010000002.1"/>
</dbReference>
<sequence length="70" mass="7824">MNADGTCHAGDLMEHGTPFVALYDAEELCRIVNAEKAEAWDEGKWACYSAERESRDGSALINPYARHLEH</sequence>
<dbReference type="Proteomes" id="UP000580910">
    <property type="component" value="Unassembled WGS sequence"/>
</dbReference>
<gene>
    <name evidence="1" type="ORF">FB382_003931</name>
    <name evidence="2" type="ORF">FB382_004361</name>
</gene>
<comment type="caution">
    <text evidence="2">The sequence shown here is derived from an EMBL/GenBank/DDBJ whole genome shotgun (WGS) entry which is preliminary data.</text>
</comment>
<dbReference type="EMBL" id="JACGXA010000002">
    <property type="protein sequence ID" value="MBA8805586.1"/>
    <property type="molecule type" value="Genomic_DNA"/>
</dbReference>
<accession>A0A7W3PBM8</accession>